<name>A0A6S6SLC1_9BACT</name>
<gene>
    <name evidence="1" type="ORF">HELGO_WM34715</name>
</gene>
<sequence length="53" mass="6217">MKKTNGNFLVPPVPQRNERIFISPKFGDFKWFISHKINTTLLRGEQLSKNQKS</sequence>
<evidence type="ECO:0000313" key="1">
    <source>
        <dbReference type="EMBL" id="CAA6806989.1"/>
    </source>
</evidence>
<proteinExistence type="predicted"/>
<dbReference type="EMBL" id="CACVAQ010000126">
    <property type="protein sequence ID" value="CAA6806989.1"/>
    <property type="molecule type" value="Genomic_DNA"/>
</dbReference>
<protein>
    <submittedName>
        <fullName evidence="1">Uncharacterized protein</fullName>
    </submittedName>
</protein>
<dbReference type="AlphaFoldDB" id="A0A6S6SLC1"/>
<accession>A0A6S6SLC1</accession>
<reference evidence="1" key="1">
    <citation type="submission" date="2020-01" db="EMBL/GenBank/DDBJ databases">
        <authorList>
            <person name="Meier V. D."/>
            <person name="Meier V D."/>
        </authorList>
    </citation>
    <scope>NUCLEOTIDE SEQUENCE</scope>
    <source>
        <strain evidence="1">HLG_WM_MAG_10</strain>
    </source>
</reference>
<organism evidence="1">
    <name type="scientific">uncultured Aureispira sp</name>
    <dbReference type="NCBI Taxonomy" id="1331704"/>
    <lineage>
        <taxon>Bacteria</taxon>
        <taxon>Pseudomonadati</taxon>
        <taxon>Bacteroidota</taxon>
        <taxon>Saprospiria</taxon>
        <taxon>Saprospirales</taxon>
        <taxon>Saprospiraceae</taxon>
        <taxon>Aureispira</taxon>
        <taxon>environmental samples</taxon>
    </lineage>
</organism>